<proteinExistence type="predicted"/>
<keyword evidence="2" id="KW-1185">Reference proteome</keyword>
<gene>
    <name evidence="1" type="ORF">MSG28_003438</name>
</gene>
<reference evidence="1 2" key="1">
    <citation type="journal article" date="2022" name="Genome Biol. Evol.">
        <title>The Spruce Budworm Genome: Reconstructing the Evolutionary History of Antifreeze Proteins.</title>
        <authorList>
            <person name="Beliveau C."/>
            <person name="Gagne P."/>
            <person name="Picq S."/>
            <person name="Vernygora O."/>
            <person name="Keeling C.I."/>
            <person name="Pinkney K."/>
            <person name="Doucet D."/>
            <person name="Wen F."/>
            <person name="Johnston J.S."/>
            <person name="Maaroufi H."/>
            <person name="Boyle B."/>
            <person name="Laroche J."/>
            <person name="Dewar K."/>
            <person name="Juretic N."/>
            <person name="Blackburn G."/>
            <person name="Nisole A."/>
            <person name="Brunet B."/>
            <person name="Brandao M."/>
            <person name="Lumley L."/>
            <person name="Duan J."/>
            <person name="Quan G."/>
            <person name="Lucarotti C.J."/>
            <person name="Roe A.D."/>
            <person name="Sperling F.A.H."/>
            <person name="Levesque R.C."/>
            <person name="Cusson M."/>
        </authorList>
    </citation>
    <scope>NUCLEOTIDE SEQUENCE [LARGE SCALE GENOMIC DNA]</scope>
    <source>
        <strain evidence="1">Glfc:IPQL:Cfum</strain>
    </source>
</reference>
<accession>A0ACC0KEN4</accession>
<comment type="caution">
    <text evidence="1">The sequence shown here is derived from an EMBL/GenBank/DDBJ whole genome shotgun (WGS) entry which is preliminary data.</text>
</comment>
<organism evidence="1 2">
    <name type="scientific">Choristoneura fumiferana</name>
    <name type="common">Spruce budworm moth</name>
    <name type="synonym">Archips fumiferana</name>
    <dbReference type="NCBI Taxonomy" id="7141"/>
    <lineage>
        <taxon>Eukaryota</taxon>
        <taxon>Metazoa</taxon>
        <taxon>Ecdysozoa</taxon>
        <taxon>Arthropoda</taxon>
        <taxon>Hexapoda</taxon>
        <taxon>Insecta</taxon>
        <taxon>Pterygota</taxon>
        <taxon>Neoptera</taxon>
        <taxon>Endopterygota</taxon>
        <taxon>Lepidoptera</taxon>
        <taxon>Glossata</taxon>
        <taxon>Ditrysia</taxon>
        <taxon>Tortricoidea</taxon>
        <taxon>Tortricidae</taxon>
        <taxon>Tortricinae</taxon>
        <taxon>Choristoneura</taxon>
    </lineage>
</organism>
<evidence type="ECO:0000313" key="1">
    <source>
        <dbReference type="EMBL" id="KAI8434996.1"/>
    </source>
</evidence>
<evidence type="ECO:0000313" key="2">
    <source>
        <dbReference type="Proteomes" id="UP001064048"/>
    </source>
</evidence>
<protein>
    <submittedName>
        <fullName evidence="1">Uncharacterized protein</fullName>
    </submittedName>
</protein>
<name>A0ACC0KEN4_CHOFU</name>
<dbReference type="Proteomes" id="UP001064048">
    <property type="component" value="Chromosome 5"/>
</dbReference>
<sequence>MTLKSSFLSAPSQVEEEDAETDHLKPRRPFWPNKIQFVLACVGYSVGLGNVWRFPYLCYKSGGGAFLIPYFIILLVCGVPMLFMELAIGQKKVLSMSDGIEFPGGMRWELAACLVCAWVLVYFALWKSIKSSAKVRYITTTLPFLLIIVFLGRSLTLEGADKGLRFFFKPDWELLKQSRPWVNAASQIFNSIGIAFGSMIMFASYNRFDNNFLHDTLAVSLVNAVTSLIVGIFTFATIGNIAFEQNTSVKDVIADISFFFGLPHIIHSGIYVFQLMDYYAASLSITYLAFFEVVGIAWFYGVGRLSANIKQMTDMIRKKLVYHELLVLCVCVVSFFFGLPHIIHSGIYVFQLMDYYAASLSITYLAFFEVVGIAWFYGVGRLSANIKQMTGRYPSLYFRACWLVASPALLLALWVASLVDYTPPSYRQYQYPAWAQALGWTIASLSLLCIPVYAVVVVARAPGKTIGEVFAANTSEVLTYHQTSLRRFSPQEGWVEQDALEILNAVLECIEVTADNLRKLDINPEDIVGVGITNQRETTIVWNSATGQPLYSAIVWLDVRTSKIVDDLLKNKGAQSINAVTQTSGLPLSTYFSSVKLKWLLQNVTSIKDAVAAGECMAGTVDSWLIWNLTGGPRGGVHATDVTNASRTQLMSLRSLQWERGLLRFFDIPKQILPKIKSSAEIYGYISTGSLIGVPIAGWLQHGLEILDDVSDSDAQASESNVRVEQLHAAVARGARGSGGGVPADAADREIRRVRWETALERCMGWVKEDTEESTFKPVADATDRTTAVLPPGLFFLGTALLVVIADKLKSI</sequence>
<dbReference type="EMBL" id="CM046105">
    <property type="protein sequence ID" value="KAI8434996.1"/>
    <property type="molecule type" value="Genomic_DNA"/>
</dbReference>